<comment type="caution">
    <text evidence="2">The sequence shown here is derived from an EMBL/GenBank/DDBJ whole genome shotgun (WGS) entry which is preliminary data.</text>
</comment>
<sequence>MIMETETKIWSREMADTVLERYPKLYTLKQYHGKWSYDYGVVLKGIEKVWRETGEQKYFDFIQSNMDFFIDEDGSIKNYSKDKFNIDYINNGKVLLFLFKETKDERYKKAADKLRDQLKDHPRTSEGAFWHKQIYPYQIWLDGLYMGSPFYLEYIQSFEDGDISDVIKQFILCDKHTRSDSTQLRHHAWDEKKVQPWCDKDTGLSRHYWSRSLGWYLMALIDVLEKMPEDHTDREKLEWIFRDTLEGVLNYQDESGTWYQIIDQGHRKPNFLEASGSSMFLYALAKGKRLRILPEEHWNNPMHKAFNGIIEEFVLLTKEGWVNLNMCCEVAGLGGDEDRDGSFAYYMSEPIIMNDFKAVGAFIQAMNEYERIL</sequence>
<dbReference type="InterPro" id="IPR008928">
    <property type="entry name" value="6-hairpin_glycosidase_sf"/>
</dbReference>
<dbReference type="Pfam" id="PF07470">
    <property type="entry name" value="Glyco_hydro_88"/>
    <property type="match status" value="1"/>
</dbReference>
<dbReference type="PANTHER" id="PTHR33886">
    <property type="entry name" value="UNSATURATED RHAMNOGALACTURONAN HYDROLASE (EUROFUNG)"/>
    <property type="match status" value="1"/>
</dbReference>
<keyword evidence="1 2" id="KW-0378">Hydrolase</keyword>
<dbReference type="InterPro" id="IPR010905">
    <property type="entry name" value="Glyco_hydro_88"/>
</dbReference>
<evidence type="ECO:0000313" key="2">
    <source>
        <dbReference type="EMBL" id="GAA0356500.1"/>
    </source>
</evidence>
<dbReference type="SUPFAM" id="SSF48208">
    <property type="entry name" value="Six-hairpin glycosidases"/>
    <property type="match status" value="1"/>
</dbReference>
<name>A0ABP3GWE0_9LACT</name>
<dbReference type="Gene3D" id="1.50.10.10">
    <property type="match status" value="1"/>
</dbReference>
<organism evidence="2 3">
    <name type="scientific">Alkalibacterium iburiense</name>
    <dbReference type="NCBI Taxonomy" id="290589"/>
    <lineage>
        <taxon>Bacteria</taxon>
        <taxon>Bacillati</taxon>
        <taxon>Bacillota</taxon>
        <taxon>Bacilli</taxon>
        <taxon>Lactobacillales</taxon>
        <taxon>Carnobacteriaceae</taxon>
        <taxon>Alkalibacterium</taxon>
    </lineage>
</organism>
<dbReference type="PANTHER" id="PTHR33886:SF8">
    <property type="entry name" value="UNSATURATED RHAMNOGALACTURONAN HYDROLASE (EUROFUNG)"/>
    <property type="match status" value="1"/>
</dbReference>
<dbReference type="GO" id="GO:0016787">
    <property type="term" value="F:hydrolase activity"/>
    <property type="evidence" value="ECO:0007669"/>
    <property type="project" value="UniProtKB-KW"/>
</dbReference>
<dbReference type="InterPro" id="IPR012341">
    <property type="entry name" value="6hp_glycosidase-like_sf"/>
</dbReference>
<keyword evidence="3" id="KW-1185">Reference proteome</keyword>
<accession>A0ABP3GWE0</accession>
<gene>
    <name evidence="2" type="ORF">GCM10008932_06820</name>
</gene>
<evidence type="ECO:0000313" key="3">
    <source>
        <dbReference type="Proteomes" id="UP001501166"/>
    </source>
</evidence>
<evidence type="ECO:0000256" key="1">
    <source>
        <dbReference type="ARBA" id="ARBA00022801"/>
    </source>
</evidence>
<proteinExistence type="predicted"/>
<dbReference type="EMBL" id="BAAACW010000040">
    <property type="protein sequence ID" value="GAA0356500.1"/>
    <property type="molecule type" value="Genomic_DNA"/>
</dbReference>
<dbReference type="InterPro" id="IPR052043">
    <property type="entry name" value="PolySaccharide_Degr_Enz"/>
</dbReference>
<protein>
    <submittedName>
        <fullName evidence="2">Glycoside hydrolase family 88 protein</fullName>
    </submittedName>
</protein>
<dbReference type="Proteomes" id="UP001501166">
    <property type="component" value="Unassembled WGS sequence"/>
</dbReference>
<reference evidence="3" key="1">
    <citation type="journal article" date="2019" name="Int. J. Syst. Evol. Microbiol.">
        <title>The Global Catalogue of Microorganisms (GCM) 10K type strain sequencing project: providing services to taxonomists for standard genome sequencing and annotation.</title>
        <authorList>
            <consortium name="The Broad Institute Genomics Platform"/>
            <consortium name="The Broad Institute Genome Sequencing Center for Infectious Disease"/>
            <person name="Wu L."/>
            <person name="Ma J."/>
        </authorList>
    </citation>
    <scope>NUCLEOTIDE SEQUENCE [LARGE SCALE GENOMIC DNA]</scope>
    <source>
        <strain evidence="3">JCM 12662</strain>
    </source>
</reference>